<dbReference type="AlphaFoldDB" id="A0A1H9EIC6"/>
<dbReference type="Pfam" id="PF00849">
    <property type="entry name" value="PseudoU_synth_2"/>
    <property type="match status" value="1"/>
</dbReference>
<evidence type="ECO:0000313" key="3">
    <source>
        <dbReference type="Proteomes" id="UP000199233"/>
    </source>
</evidence>
<dbReference type="SUPFAM" id="SSF55120">
    <property type="entry name" value="Pseudouridine synthase"/>
    <property type="match status" value="1"/>
</dbReference>
<accession>A0A1H9EIC6</accession>
<keyword evidence="3" id="KW-1185">Reference proteome</keyword>
<reference evidence="2 3" key="1">
    <citation type="submission" date="2016-10" db="EMBL/GenBank/DDBJ databases">
        <authorList>
            <person name="de Groot N.N."/>
        </authorList>
    </citation>
    <scope>NUCLEOTIDE SEQUENCE [LARGE SCALE GENOMIC DNA]</scope>
    <source>
        <strain evidence="2 3">DSM 25927</strain>
    </source>
</reference>
<proteinExistence type="predicted"/>
<dbReference type="InterPro" id="IPR006145">
    <property type="entry name" value="PsdUridine_synth_RsuA/RluA"/>
</dbReference>
<evidence type="ECO:0000259" key="1">
    <source>
        <dbReference type="Pfam" id="PF00849"/>
    </source>
</evidence>
<dbReference type="GO" id="GO:0009982">
    <property type="term" value="F:pseudouridine synthase activity"/>
    <property type="evidence" value="ECO:0007669"/>
    <property type="project" value="InterPro"/>
</dbReference>
<dbReference type="EMBL" id="FOFS01000005">
    <property type="protein sequence ID" value="SEQ25365.1"/>
    <property type="molecule type" value="Genomic_DNA"/>
</dbReference>
<dbReference type="InterPro" id="IPR006224">
    <property type="entry name" value="PsdUridine_synth_RluA-like_CS"/>
</dbReference>
<dbReference type="InterPro" id="IPR020103">
    <property type="entry name" value="PsdUridine_synth_cat_dom_sf"/>
</dbReference>
<protein>
    <submittedName>
        <fullName evidence="2">tRNA pseudouridine32 synthase / 23S rRNA pseudouridine746 synthase</fullName>
    </submittedName>
</protein>
<dbReference type="PANTHER" id="PTHR21600:SF84">
    <property type="entry name" value="PSEUDOURIDINE SYNTHASE RSUA_RLUA-LIKE DOMAIN-CONTAINING PROTEIN"/>
    <property type="match status" value="1"/>
</dbReference>
<dbReference type="CDD" id="cd02558">
    <property type="entry name" value="PSRA_1"/>
    <property type="match status" value="1"/>
</dbReference>
<sequence>MQGTPPLREGVGASTVRLPPGAWRSVLDFLVQHFADVGEANWRSRFARGLVLNEQGRPLTPDAPYVVGARLHYYRELPPEPVIPFTAKILFQDEQLLVADKPHFLPVLPSGRFVQETLLVRLKRELGLAELTPLHRIDRETAGLVLFSCQAATRGRYQALFAQRLVEKTYEAIAPMLPQLRLPYTHKSRMVEGEPFFRMREVVGEANSETRIELLERRGLCNLYRLLPVTGRKHQLRVHLAGLGAPILNDSMYPQLQEREADDYSRPLQLLARGLRFIDPLSGQLREFESERVLT</sequence>
<dbReference type="InterPro" id="IPR050188">
    <property type="entry name" value="RluA_PseudoU_synthase"/>
</dbReference>
<dbReference type="GO" id="GO:0003723">
    <property type="term" value="F:RNA binding"/>
    <property type="evidence" value="ECO:0007669"/>
    <property type="project" value="InterPro"/>
</dbReference>
<gene>
    <name evidence="2" type="ORF">SAMN04488038_10547</name>
</gene>
<dbReference type="RefSeq" id="WP_093284563.1">
    <property type="nucleotide sequence ID" value="NZ_FOFS01000005.1"/>
</dbReference>
<dbReference type="Proteomes" id="UP000199233">
    <property type="component" value="Unassembled WGS sequence"/>
</dbReference>
<dbReference type="OrthoDB" id="9807829at2"/>
<organism evidence="2 3">
    <name type="scientific">Solimonas aquatica</name>
    <dbReference type="NCBI Taxonomy" id="489703"/>
    <lineage>
        <taxon>Bacteria</taxon>
        <taxon>Pseudomonadati</taxon>
        <taxon>Pseudomonadota</taxon>
        <taxon>Gammaproteobacteria</taxon>
        <taxon>Nevskiales</taxon>
        <taxon>Nevskiaceae</taxon>
        <taxon>Solimonas</taxon>
    </lineage>
</organism>
<dbReference type="GO" id="GO:0000455">
    <property type="term" value="P:enzyme-directed rRNA pseudouridine synthesis"/>
    <property type="evidence" value="ECO:0007669"/>
    <property type="project" value="TreeGrafter"/>
</dbReference>
<name>A0A1H9EIC6_9GAMM</name>
<feature type="domain" description="Pseudouridine synthase RsuA/RluA-like" evidence="1">
    <location>
        <begin position="96"/>
        <end position="241"/>
    </location>
</feature>
<dbReference type="STRING" id="489703.SAMN04488038_10547"/>
<dbReference type="GO" id="GO:0140098">
    <property type="term" value="F:catalytic activity, acting on RNA"/>
    <property type="evidence" value="ECO:0007669"/>
    <property type="project" value="UniProtKB-ARBA"/>
</dbReference>
<dbReference type="PROSITE" id="PS01129">
    <property type="entry name" value="PSI_RLU"/>
    <property type="match status" value="1"/>
</dbReference>
<evidence type="ECO:0000313" key="2">
    <source>
        <dbReference type="EMBL" id="SEQ25365.1"/>
    </source>
</evidence>
<dbReference type="Gene3D" id="3.30.2350.10">
    <property type="entry name" value="Pseudouridine synthase"/>
    <property type="match status" value="1"/>
</dbReference>
<dbReference type="PANTHER" id="PTHR21600">
    <property type="entry name" value="MITOCHONDRIAL RNA PSEUDOURIDINE SYNTHASE"/>
    <property type="match status" value="1"/>
</dbReference>